<dbReference type="HOGENOM" id="CLU_147970_2_1_9"/>
<evidence type="ECO:0000313" key="3">
    <source>
        <dbReference type="EMBL" id="ACB85025.1"/>
    </source>
</evidence>
<dbReference type="NCBIfam" id="NF047356">
    <property type="entry name" value="RNA_bind_RnpM"/>
    <property type="match status" value="1"/>
</dbReference>
<gene>
    <name evidence="3" type="ordered locus">Nther_1442</name>
</gene>
<dbReference type="Proteomes" id="UP000001683">
    <property type="component" value="Chromosome"/>
</dbReference>
<name>B2A395_NATTJ</name>
<dbReference type="STRING" id="457570.Nther_1442"/>
<dbReference type="InParanoid" id="B2A395"/>
<protein>
    <recommendedName>
        <fullName evidence="2">YlxR domain-containing protein</fullName>
    </recommendedName>
</protein>
<keyword evidence="4" id="KW-1185">Reference proteome</keyword>
<dbReference type="FunCoup" id="B2A395">
    <property type="interactions" value="73"/>
</dbReference>
<dbReference type="AlphaFoldDB" id="B2A395"/>
<reference evidence="3 4" key="1">
    <citation type="submission" date="2008-04" db="EMBL/GenBank/DDBJ databases">
        <title>Complete sequence of chromosome of Natranaerobius thermophilus JW/NM-WN-LF.</title>
        <authorList>
            <consortium name="US DOE Joint Genome Institute"/>
            <person name="Copeland A."/>
            <person name="Lucas S."/>
            <person name="Lapidus A."/>
            <person name="Glavina del Rio T."/>
            <person name="Dalin E."/>
            <person name="Tice H."/>
            <person name="Bruce D."/>
            <person name="Goodwin L."/>
            <person name="Pitluck S."/>
            <person name="Chertkov O."/>
            <person name="Brettin T."/>
            <person name="Detter J.C."/>
            <person name="Han C."/>
            <person name="Kuske C.R."/>
            <person name="Schmutz J."/>
            <person name="Larimer F."/>
            <person name="Land M."/>
            <person name="Hauser L."/>
            <person name="Kyrpides N."/>
            <person name="Lykidis A."/>
            <person name="Mesbah N.M."/>
            <person name="Wiegel J."/>
        </authorList>
    </citation>
    <scope>NUCLEOTIDE SEQUENCE [LARGE SCALE GENOMIC DNA]</scope>
    <source>
        <strain evidence="4">ATCC BAA-1301 / DSM 18059 / JW/NM-WN-LF</strain>
    </source>
</reference>
<dbReference type="EMBL" id="CP001034">
    <property type="protein sequence ID" value="ACB85025.1"/>
    <property type="molecule type" value="Genomic_DNA"/>
</dbReference>
<dbReference type="PANTHER" id="PTHR34215">
    <property type="entry name" value="BLL0784 PROTEIN"/>
    <property type="match status" value="1"/>
</dbReference>
<dbReference type="KEGG" id="nth:Nther_1442"/>
<sequence>MARKKKIPVRTCLGCQEKQSKRELVRIVRTPESEIKLDPTGKANGRGTYVCPSEDCLEKALKKDKLKKALNTGVSEEEKEKIRTEWDQFQK</sequence>
<accession>B2A395</accession>
<dbReference type="InterPro" id="IPR035931">
    <property type="entry name" value="YlxR-like_sf"/>
</dbReference>
<dbReference type="PANTHER" id="PTHR34215:SF1">
    <property type="entry name" value="YLXR DOMAIN-CONTAINING PROTEIN"/>
    <property type="match status" value="1"/>
</dbReference>
<evidence type="ECO:0000256" key="1">
    <source>
        <dbReference type="SAM" id="MobiDB-lite"/>
    </source>
</evidence>
<feature type="region of interest" description="Disordered" evidence="1">
    <location>
        <begin position="72"/>
        <end position="91"/>
    </location>
</feature>
<feature type="domain" description="YlxR" evidence="2">
    <location>
        <begin position="10"/>
        <end position="83"/>
    </location>
</feature>
<proteinExistence type="predicted"/>
<evidence type="ECO:0000259" key="2">
    <source>
        <dbReference type="Pfam" id="PF04296"/>
    </source>
</evidence>
<dbReference type="Gene3D" id="3.30.1230.10">
    <property type="entry name" value="YlxR-like"/>
    <property type="match status" value="1"/>
</dbReference>
<dbReference type="InterPro" id="IPR037465">
    <property type="entry name" value="YlxR"/>
</dbReference>
<dbReference type="Pfam" id="PF04296">
    <property type="entry name" value="YlxR"/>
    <property type="match status" value="1"/>
</dbReference>
<reference evidence="3 4" key="2">
    <citation type="journal article" date="2011" name="J. Bacteriol.">
        <title>Complete genome sequence of the anaerobic, halophilic alkalithermophile Natranaerobius thermophilus JW/NM-WN-LF.</title>
        <authorList>
            <person name="Zhao B."/>
            <person name="Mesbah N.M."/>
            <person name="Dalin E."/>
            <person name="Goodwin L."/>
            <person name="Nolan M."/>
            <person name="Pitluck S."/>
            <person name="Chertkov O."/>
            <person name="Brettin T.S."/>
            <person name="Han J."/>
            <person name="Larimer F.W."/>
            <person name="Land M.L."/>
            <person name="Hauser L."/>
            <person name="Kyrpides N."/>
            <person name="Wiegel J."/>
        </authorList>
    </citation>
    <scope>NUCLEOTIDE SEQUENCE [LARGE SCALE GENOMIC DNA]</scope>
    <source>
        <strain evidence="4">ATCC BAA-1301 / DSM 18059 / JW/NM-WN-LF</strain>
    </source>
</reference>
<evidence type="ECO:0000313" key="4">
    <source>
        <dbReference type="Proteomes" id="UP000001683"/>
    </source>
</evidence>
<dbReference type="eggNOG" id="COG2740">
    <property type="taxonomic scope" value="Bacteria"/>
</dbReference>
<feature type="compositionally biased region" description="Basic and acidic residues" evidence="1">
    <location>
        <begin position="76"/>
        <end position="91"/>
    </location>
</feature>
<organism evidence="3 4">
    <name type="scientific">Natranaerobius thermophilus (strain ATCC BAA-1301 / DSM 18059 / JW/NM-WN-LF)</name>
    <dbReference type="NCBI Taxonomy" id="457570"/>
    <lineage>
        <taxon>Bacteria</taxon>
        <taxon>Bacillati</taxon>
        <taxon>Bacillota</taxon>
        <taxon>Clostridia</taxon>
        <taxon>Natranaerobiales</taxon>
        <taxon>Natranaerobiaceae</taxon>
        <taxon>Natranaerobius</taxon>
    </lineage>
</organism>
<dbReference type="RefSeq" id="WP_012447899.1">
    <property type="nucleotide sequence ID" value="NC_010718.1"/>
</dbReference>
<dbReference type="OrthoDB" id="9813251at2"/>
<dbReference type="InterPro" id="IPR007393">
    <property type="entry name" value="YlxR_dom"/>
</dbReference>
<dbReference type="SUPFAM" id="SSF64376">
    <property type="entry name" value="YlxR-like"/>
    <property type="match status" value="1"/>
</dbReference>